<dbReference type="SUPFAM" id="SSF54060">
    <property type="entry name" value="His-Me finger endonucleases"/>
    <property type="match status" value="1"/>
</dbReference>
<feature type="region of interest" description="Disordered" evidence="1">
    <location>
        <begin position="1"/>
        <end position="23"/>
    </location>
</feature>
<evidence type="ECO:0000313" key="3">
    <source>
        <dbReference type="EMBL" id="RXR33449.1"/>
    </source>
</evidence>
<evidence type="ECO:0008006" key="6">
    <source>
        <dbReference type="Google" id="ProtNLM"/>
    </source>
</evidence>
<dbReference type="STRING" id="1713.GCA_000718325_01758"/>
<evidence type="ECO:0000313" key="4">
    <source>
        <dbReference type="Proteomes" id="UP000289805"/>
    </source>
</evidence>
<dbReference type="InterPro" id="IPR044930">
    <property type="entry name" value="Homing_endonuclease_His-Me"/>
</dbReference>
<sequence>MGDRTSMYRQAPINAGSGPGRSAGKGHGRFWVGPGFVVITHRITYALNQRGLTWMPAVVAHACDNPICQNPTHLHASDPSENRSEWAARRHTLASPLRDAAGDGHDITAILAVGARCTDQDRC</sequence>
<proteinExistence type="predicted"/>
<evidence type="ECO:0000313" key="2">
    <source>
        <dbReference type="EMBL" id="RXR25883.1"/>
    </source>
</evidence>
<gene>
    <name evidence="2" type="ORF">EQW73_10355</name>
    <name evidence="3" type="ORF">EQW78_11815</name>
</gene>
<dbReference type="InterPro" id="IPR044925">
    <property type="entry name" value="His-Me_finger_sf"/>
</dbReference>
<comment type="caution">
    <text evidence="3">The sequence shown here is derived from an EMBL/GenBank/DDBJ whole genome shotgun (WGS) entry which is preliminary data.</text>
</comment>
<dbReference type="AlphaFoldDB" id="A0A4Q1KVI9"/>
<reference evidence="4 5" key="1">
    <citation type="submission" date="2019-01" db="EMBL/GenBank/DDBJ databases">
        <title>Oerskovia turbata Genome sequencing and assembly.</title>
        <authorList>
            <person name="Dou T."/>
        </authorList>
    </citation>
    <scope>NUCLEOTIDE SEQUENCE [LARGE SCALE GENOMIC DNA]</scope>
    <source>
        <strain evidence="3 4">JCM12123</strain>
        <strain evidence="2 5">JCM3160</strain>
    </source>
</reference>
<evidence type="ECO:0000256" key="1">
    <source>
        <dbReference type="SAM" id="MobiDB-lite"/>
    </source>
</evidence>
<name>A0A4Q1KVI9_9CELL</name>
<evidence type="ECO:0000313" key="5">
    <source>
        <dbReference type="Proteomes" id="UP000290517"/>
    </source>
</evidence>
<dbReference type="RefSeq" id="WP_129429537.1">
    <property type="nucleotide sequence ID" value="NZ_JOFV01000006.1"/>
</dbReference>
<dbReference type="Proteomes" id="UP000289805">
    <property type="component" value="Unassembled WGS sequence"/>
</dbReference>
<dbReference type="OrthoDB" id="3732358at2"/>
<protein>
    <recommendedName>
        <fullName evidence="6">HNH nuclease domain-containing protein</fullName>
    </recommendedName>
</protein>
<dbReference type="Gene3D" id="3.90.75.10">
    <property type="entry name" value="Homing Intron 3 (I-ppo) Encoded Endonuclease, Chain A"/>
    <property type="match status" value="1"/>
</dbReference>
<dbReference type="GO" id="GO:0004519">
    <property type="term" value="F:endonuclease activity"/>
    <property type="evidence" value="ECO:0007669"/>
    <property type="project" value="InterPro"/>
</dbReference>
<dbReference type="EMBL" id="SDJQ01000014">
    <property type="protein sequence ID" value="RXR33449.1"/>
    <property type="molecule type" value="Genomic_DNA"/>
</dbReference>
<keyword evidence="5" id="KW-1185">Reference proteome</keyword>
<dbReference type="EMBL" id="SDJR01000005">
    <property type="protein sequence ID" value="RXR25883.1"/>
    <property type="molecule type" value="Genomic_DNA"/>
</dbReference>
<dbReference type="Proteomes" id="UP000290517">
    <property type="component" value="Unassembled WGS sequence"/>
</dbReference>
<accession>A0A4Q1KVI9</accession>
<organism evidence="3 4">
    <name type="scientific">Oerskovia turbata</name>
    <dbReference type="NCBI Taxonomy" id="1713"/>
    <lineage>
        <taxon>Bacteria</taxon>
        <taxon>Bacillati</taxon>
        <taxon>Actinomycetota</taxon>
        <taxon>Actinomycetes</taxon>
        <taxon>Micrococcales</taxon>
        <taxon>Cellulomonadaceae</taxon>
        <taxon>Oerskovia</taxon>
    </lineage>
</organism>